<dbReference type="Gene3D" id="3.90.199.10">
    <property type="entry name" value="Topoisomerase II, domain 5"/>
    <property type="match status" value="1"/>
</dbReference>
<dbReference type="GO" id="GO:0003918">
    <property type="term" value="F:DNA topoisomerase type II (double strand cut, ATP-hydrolyzing) activity"/>
    <property type="evidence" value="ECO:0007669"/>
    <property type="project" value="UniProtKB-EC"/>
</dbReference>
<dbReference type="Proteomes" id="UP000290218">
    <property type="component" value="Unassembled WGS sequence"/>
</dbReference>
<dbReference type="AlphaFoldDB" id="A0A4Q1C8R4"/>
<dbReference type="InterPro" id="IPR002205">
    <property type="entry name" value="Topo_IIA_dom_A"/>
</dbReference>
<keyword evidence="3 6" id="KW-0799">Topoisomerase</keyword>
<dbReference type="GO" id="GO:0005524">
    <property type="term" value="F:ATP binding"/>
    <property type="evidence" value="ECO:0007669"/>
    <property type="project" value="InterPro"/>
</dbReference>
<keyword evidence="5 6" id="KW-0413">Isomerase</keyword>
<dbReference type="OrthoDB" id="9806486at2"/>
<proteinExistence type="inferred from homology"/>
<dbReference type="SUPFAM" id="SSF56719">
    <property type="entry name" value="Type II DNA topoisomerase"/>
    <property type="match status" value="1"/>
</dbReference>
<dbReference type="RefSeq" id="WP_129046662.1">
    <property type="nucleotide sequence ID" value="NZ_SDHX01000001.1"/>
</dbReference>
<evidence type="ECO:0000259" key="8">
    <source>
        <dbReference type="PROSITE" id="PS52040"/>
    </source>
</evidence>
<dbReference type="InterPro" id="IPR050220">
    <property type="entry name" value="Type_II_DNA_Topoisomerases"/>
</dbReference>
<name>A0A4Q1C8R4_9BACT</name>
<dbReference type="Pfam" id="PF00521">
    <property type="entry name" value="DNA_topoisoIV"/>
    <property type="match status" value="1"/>
</dbReference>
<dbReference type="PANTHER" id="PTHR43493:SF5">
    <property type="entry name" value="DNA GYRASE SUBUNIT A, CHLOROPLASTIC_MITOCHONDRIAL"/>
    <property type="match status" value="1"/>
</dbReference>
<accession>A0A4Q1C8R4</accession>
<dbReference type="GO" id="GO:0005737">
    <property type="term" value="C:cytoplasm"/>
    <property type="evidence" value="ECO:0007669"/>
    <property type="project" value="TreeGrafter"/>
</dbReference>
<organism evidence="9 10">
    <name type="scientific">Oleiharenicola lentus</name>
    <dbReference type="NCBI Taxonomy" id="2508720"/>
    <lineage>
        <taxon>Bacteria</taxon>
        <taxon>Pseudomonadati</taxon>
        <taxon>Verrucomicrobiota</taxon>
        <taxon>Opitutia</taxon>
        <taxon>Opitutales</taxon>
        <taxon>Opitutaceae</taxon>
        <taxon>Oleiharenicola</taxon>
    </lineage>
</organism>
<feature type="compositionally biased region" description="Polar residues" evidence="7">
    <location>
        <begin position="50"/>
        <end position="62"/>
    </location>
</feature>
<feature type="region of interest" description="Disordered" evidence="7">
    <location>
        <begin position="1"/>
        <end position="82"/>
    </location>
</feature>
<keyword evidence="4 6" id="KW-0238">DNA-binding</keyword>
<evidence type="ECO:0000256" key="2">
    <source>
        <dbReference type="ARBA" id="ARBA00008263"/>
    </source>
</evidence>
<evidence type="ECO:0000313" key="10">
    <source>
        <dbReference type="Proteomes" id="UP000290218"/>
    </source>
</evidence>
<dbReference type="InterPro" id="IPR013760">
    <property type="entry name" value="Topo_IIA-like_dom_sf"/>
</dbReference>
<dbReference type="NCBIfam" id="NF009397">
    <property type="entry name" value="PRK12758.1"/>
    <property type="match status" value="1"/>
</dbReference>
<dbReference type="GO" id="GO:0009330">
    <property type="term" value="C:DNA topoisomerase type II (double strand cut, ATP-hydrolyzing) complex"/>
    <property type="evidence" value="ECO:0007669"/>
    <property type="project" value="TreeGrafter"/>
</dbReference>
<dbReference type="InterPro" id="IPR013757">
    <property type="entry name" value="Topo_IIA_A_a_sf"/>
</dbReference>
<evidence type="ECO:0000256" key="5">
    <source>
        <dbReference type="ARBA" id="ARBA00023235"/>
    </source>
</evidence>
<feature type="active site" description="O-(5'-phospho-DNA)-tyrosine intermediate" evidence="6">
    <location>
        <position position="189"/>
    </location>
</feature>
<reference evidence="9 10" key="1">
    <citation type="submission" date="2019-01" db="EMBL/GenBank/DDBJ databases">
        <title>Lacunisphaera sp. strain TWA-58.</title>
        <authorList>
            <person name="Chen W.-M."/>
        </authorList>
    </citation>
    <scope>NUCLEOTIDE SEQUENCE [LARGE SCALE GENOMIC DNA]</scope>
    <source>
        <strain evidence="9 10">TWA-58</strain>
    </source>
</reference>
<evidence type="ECO:0000256" key="1">
    <source>
        <dbReference type="ARBA" id="ARBA00000185"/>
    </source>
</evidence>
<dbReference type="NCBIfam" id="NF007209">
    <property type="entry name" value="PRK09631.1"/>
    <property type="match status" value="1"/>
</dbReference>
<keyword evidence="10" id="KW-1185">Reference proteome</keyword>
<dbReference type="InterPro" id="IPR013758">
    <property type="entry name" value="Topo_IIA_A/C_ab"/>
</dbReference>
<dbReference type="Gene3D" id="3.30.1360.40">
    <property type="match status" value="1"/>
</dbReference>
<evidence type="ECO:0000256" key="7">
    <source>
        <dbReference type="SAM" id="MobiDB-lite"/>
    </source>
</evidence>
<dbReference type="SMART" id="SM00434">
    <property type="entry name" value="TOP4c"/>
    <property type="match status" value="1"/>
</dbReference>
<dbReference type="GO" id="GO:0003677">
    <property type="term" value="F:DNA binding"/>
    <property type="evidence" value="ECO:0007669"/>
    <property type="project" value="UniProtKB-UniRule"/>
</dbReference>
<protein>
    <submittedName>
        <fullName evidence="9">DNA gyrase/topoisomerase IV subunit A</fullName>
    </submittedName>
</protein>
<dbReference type="Gene3D" id="1.10.268.10">
    <property type="entry name" value="Topoisomerase, domain 3"/>
    <property type="match status" value="1"/>
</dbReference>
<comment type="caution">
    <text evidence="9">The sequence shown here is derived from an EMBL/GenBank/DDBJ whole genome shotgun (WGS) entry which is preliminary data.</text>
</comment>
<evidence type="ECO:0000256" key="6">
    <source>
        <dbReference type="PROSITE-ProRule" id="PRU01384"/>
    </source>
</evidence>
<comment type="catalytic activity">
    <reaction evidence="1 6">
        <text>ATP-dependent breakage, passage and rejoining of double-stranded DNA.</text>
        <dbReference type="EC" id="5.6.2.2"/>
    </reaction>
</comment>
<evidence type="ECO:0000313" key="9">
    <source>
        <dbReference type="EMBL" id="RXK55298.1"/>
    </source>
</evidence>
<evidence type="ECO:0000256" key="3">
    <source>
        <dbReference type="ARBA" id="ARBA00023029"/>
    </source>
</evidence>
<feature type="domain" description="Topo IIA-type catalytic" evidence="8">
    <location>
        <begin position="108"/>
        <end position="511"/>
    </location>
</feature>
<comment type="similarity">
    <text evidence="2">Belongs to the type II topoisomerase GyrA/ParC subunit family.</text>
</comment>
<dbReference type="GO" id="GO:0006265">
    <property type="term" value="P:DNA topological change"/>
    <property type="evidence" value="ECO:0007669"/>
    <property type="project" value="UniProtKB-UniRule"/>
</dbReference>
<dbReference type="PANTHER" id="PTHR43493">
    <property type="entry name" value="DNA GYRASE/TOPOISOMERASE SUBUNIT A"/>
    <property type="match status" value="1"/>
</dbReference>
<dbReference type="EMBL" id="SDHX01000001">
    <property type="protein sequence ID" value="RXK55298.1"/>
    <property type="molecule type" value="Genomic_DNA"/>
</dbReference>
<dbReference type="PROSITE" id="PS52040">
    <property type="entry name" value="TOPO_IIA"/>
    <property type="match status" value="1"/>
</dbReference>
<gene>
    <name evidence="9" type="ORF">ESB00_05205</name>
</gene>
<sequence length="735" mass="81897">MAKKKPSKKSDQPELPLDAAVPEAGTKPETGNLKPEGSDASGKGEPSAASALQVSGLSSQVSEDAASAPPAAKRPKGQKVQDEQAPLALAYRNWFLDYASYVILDRAVPHIDDGLKPVQRRVLHTLWDMDDGRFHKVANVVGATMKLHPHGDASIGAALVSIAQRGWLIEPQGNFGNTLTGDDAAAPRYIEARLTPFAREVLFNPKTTTWQASYDGRTKEPVTLPAKFPIVLLEGADGIAVGLSTKILPHNFNDLCRAAINHLQGKTFRILPDFPTGGTADFTEYNDGERGGKVKVRAKIEERSKYLLAVTELPFGVTTESLIESILAANAKGKIKIKHVDDNTADKVEILIHLPQGAEADKVIQQLYVFTSCQVQLNPAACVIVRDPTTGQDKPVFTGVRDILKASADATKELLKRELEIKLGELEQQWHWDSLERIFIEERIYRLIEKSKTWESVLEEIRGGLKPFLKQLKREVTDDDIVRLTEIRIKRISAYNRFQADEAMKKIEEGIKETKGNLKKLTEYAVAWFEMLQEKYGKGIKRKTSYDEIEQIDASAVVSANQRLYVNREDGFIGLNWRQHEFVTECTILDSVLTIMGDASLKVTKVADKTFMGRDIRHVAIWPKDGDTRFYTMVYRDGPEGKCYAKKFQIGGLSRDKLYPLAKTEGSKLIWLDVAEKEKDMPKSIHVSLDGRSGARVRELDFDLTPVPVSTRTSKGLLVTKWAIKEVKVNDLALK</sequence>
<evidence type="ECO:0000256" key="4">
    <source>
        <dbReference type="ARBA" id="ARBA00023125"/>
    </source>
</evidence>